<feature type="compositionally biased region" description="Polar residues" evidence="2">
    <location>
        <begin position="367"/>
        <end position="380"/>
    </location>
</feature>
<dbReference type="Proteomes" id="UP000807115">
    <property type="component" value="Chromosome 9"/>
</dbReference>
<comment type="caution">
    <text evidence="3">The sequence shown here is derived from an EMBL/GenBank/DDBJ whole genome shotgun (WGS) entry which is preliminary data.</text>
</comment>
<gene>
    <name evidence="3" type="ORF">BDA96_09G185700</name>
</gene>
<feature type="compositionally biased region" description="Acidic residues" evidence="2">
    <location>
        <begin position="202"/>
        <end position="215"/>
    </location>
</feature>
<accession>A0A921QB93</accession>
<feature type="region of interest" description="Disordered" evidence="2">
    <location>
        <begin position="1"/>
        <end position="49"/>
    </location>
</feature>
<dbReference type="PANTHER" id="PTHR31016:SF15">
    <property type="entry name" value="KINESIN-LIKE PROTEIN"/>
    <property type="match status" value="1"/>
</dbReference>
<feature type="compositionally biased region" description="Low complexity" evidence="2">
    <location>
        <begin position="22"/>
        <end position="38"/>
    </location>
</feature>
<dbReference type="EMBL" id="CM027688">
    <property type="protein sequence ID" value="KAG0518551.1"/>
    <property type="molecule type" value="Genomic_DNA"/>
</dbReference>
<feature type="compositionally biased region" description="Basic and acidic residues" evidence="2">
    <location>
        <begin position="216"/>
        <end position="225"/>
    </location>
</feature>
<evidence type="ECO:0000313" key="4">
    <source>
        <dbReference type="Proteomes" id="UP000807115"/>
    </source>
</evidence>
<reference evidence="3" key="2">
    <citation type="submission" date="2020-10" db="EMBL/GenBank/DDBJ databases">
        <authorList>
            <person name="Cooper E.A."/>
            <person name="Brenton Z.W."/>
            <person name="Flinn B.S."/>
            <person name="Jenkins J."/>
            <person name="Shu S."/>
            <person name="Flowers D."/>
            <person name="Luo F."/>
            <person name="Wang Y."/>
            <person name="Xia P."/>
            <person name="Barry K."/>
            <person name="Daum C."/>
            <person name="Lipzen A."/>
            <person name="Yoshinaga Y."/>
            <person name="Schmutz J."/>
            <person name="Saski C."/>
            <person name="Vermerris W."/>
            <person name="Kresovich S."/>
        </authorList>
    </citation>
    <scope>NUCLEOTIDE SEQUENCE</scope>
</reference>
<feature type="coiled-coil region" evidence="1">
    <location>
        <begin position="98"/>
        <end position="139"/>
    </location>
</feature>
<evidence type="ECO:0000256" key="2">
    <source>
        <dbReference type="SAM" id="MobiDB-lite"/>
    </source>
</evidence>
<feature type="region of interest" description="Disordered" evidence="2">
    <location>
        <begin position="202"/>
        <end position="397"/>
    </location>
</feature>
<feature type="compositionally biased region" description="Basic and acidic residues" evidence="2">
    <location>
        <begin position="381"/>
        <end position="397"/>
    </location>
</feature>
<dbReference type="PANTHER" id="PTHR31016">
    <property type="entry name" value="OS04G0228100 PROTEIN"/>
    <property type="match status" value="1"/>
</dbReference>
<feature type="compositionally biased region" description="Basic and acidic residues" evidence="2">
    <location>
        <begin position="39"/>
        <end position="49"/>
    </location>
</feature>
<name>A0A921QB93_SORBI</name>
<proteinExistence type="predicted"/>
<evidence type="ECO:0000256" key="1">
    <source>
        <dbReference type="SAM" id="Coils"/>
    </source>
</evidence>
<dbReference type="AlphaFoldDB" id="A0A921QB93"/>
<keyword evidence="1" id="KW-0175">Coiled coil</keyword>
<organism evidence="3 4">
    <name type="scientific">Sorghum bicolor</name>
    <name type="common">Sorghum</name>
    <name type="synonym">Sorghum vulgare</name>
    <dbReference type="NCBI Taxonomy" id="4558"/>
    <lineage>
        <taxon>Eukaryota</taxon>
        <taxon>Viridiplantae</taxon>
        <taxon>Streptophyta</taxon>
        <taxon>Embryophyta</taxon>
        <taxon>Tracheophyta</taxon>
        <taxon>Spermatophyta</taxon>
        <taxon>Magnoliopsida</taxon>
        <taxon>Liliopsida</taxon>
        <taxon>Poales</taxon>
        <taxon>Poaceae</taxon>
        <taxon>PACMAD clade</taxon>
        <taxon>Panicoideae</taxon>
        <taxon>Andropogonodae</taxon>
        <taxon>Andropogoneae</taxon>
        <taxon>Sorghinae</taxon>
        <taxon>Sorghum</taxon>
    </lineage>
</organism>
<sequence>MAYRRKQGIQRSATFVEDHRQTSSGGSASPAIASPRATRFADDNRRPDRSSRLAAQAFVSSSAAREDLTLPSFGDRFPAAAAAASQCDAEPSSPVQVANAMAAKVKLLQRELKTVKADLAFSKERCAQLEEENRLLRDGNHDADADEDLIRQQLETLVAEKARLAHENTVYARENRFLREIVEYHQLNMQDVVNLDDDDIEEEDDYDVEDEDAELEAEHHQDRCKSPPSQLELEEEEHRAADPATEPQSPSRHRESPRMLSTNSGGSGGGGGTPDHESPRMMNTNSGGGGGTPDHESPRILNTNSGGGGTPEHESPRMLNTNSGGTPDHESPRMLNTNSGGTPGHESPRMLNTNSGVGIAASESPRMLSTNSGGNTNESPRSFKADDGSSPETTRDG</sequence>
<protein>
    <submittedName>
        <fullName evidence="3">Uncharacterized protein</fullName>
    </submittedName>
</protein>
<evidence type="ECO:0000313" key="3">
    <source>
        <dbReference type="EMBL" id="KAG0518551.1"/>
    </source>
</evidence>
<reference evidence="3" key="1">
    <citation type="journal article" date="2019" name="BMC Genomics">
        <title>A new reference genome for Sorghum bicolor reveals high levels of sequence similarity between sweet and grain genotypes: implications for the genetics of sugar metabolism.</title>
        <authorList>
            <person name="Cooper E.A."/>
            <person name="Brenton Z.W."/>
            <person name="Flinn B.S."/>
            <person name="Jenkins J."/>
            <person name="Shu S."/>
            <person name="Flowers D."/>
            <person name="Luo F."/>
            <person name="Wang Y."/>
            <person name="Xia P."/>
            <person name="Barry K."/>
            <person name="Daum C."/>
            <person name="Lipzen A."/>
            <person name="Yoshinaga Y."/>
            <person name="Schmutz J."/>
            <person name="Saski C."/>
            <person name="Vermerris W."/>
            <person name="Kresovich S."/>
        </authorList>
    </citation>
    <scope>NUCLEOTIDE SEQUENCE</scope>
</reference>